<sequence length="276" mass="29183">MIAGSPPMSGGPVVTVDDDLDAEGALVITCFPSAGFVSSIVAHFLVDRLGLTFVGGARGAGLPPVCLVQEGKPLPPLRFYAGEPICHMDRCDKIVLIASEIQVASNIALPLCDAMLDWFSESGATQMMLIDSYSHGPDQAHSIFDNDDSEETMLGIGSTDSAHETLAGLGVPMLKHGVVGGMTGVLLGECRRRRIDAMAILAESGENIGNGAIPDARAAARIIERIDGLLPAIKLDPEPLLEEAQRIEEKIREMMAIQLNQLQAESGSTESSTMFG</sequence>
<dbReference type="EMBL" id="EU016563">
    <property type="protein sequence ID" value="ABZ05985.1"/>
    <property type="molecule type" value="Genomic_DNA"/>
</dbReference>
<dbReference type="SUPFAM" id="SSF159659">
    <property type="entry name" value="Cgl1923-like"/>
    <property type="match status" value="1"/>
</dbReference>
<name>B3T075_9ZZZZ</name>
<evidence type="ECO:0000313" key="1">
    <source>
        <dbReference type="EMBL" id="ABZ05985.1"/>
    </source>
</evidence>
<dbReference type="AlphaFoldDB" id="B3T075"/>
<protein>
    <recommendedName>
        <fullName evidence="2">PAC2 family protein</fullName>
    </recommendedName>
</protein>
<dbReference type="Gene3D" id="3.40.50.10900">
    <property type="entry name" value="PAC-like subunit"/>
    <property type="match status" value="1"/>
</dbReference>
<accession>B3T075</accession>
<organism evidence="1">
    <name type="scientific">uncultured marine microorganism HF4000_001N02</name>
    <dbReference type="NCBI Taxonomy" id="455504"/>
    <lineage>
        <taxon>unclassified sequences</taxon>
        <taxon>environmental samples</taxon>
    </lineage>
</organism>
<dbReference type="Pfam" id="PF09754">
    <property type="entry name" value="PAC2"/>
    <property type="match status" value="1"/>
</dbReference>
<dbReference type="PANTHER" id="PTHR35610">
    <property type="entry name" value="3-ISOPROPYLMALATE DEHYDRATASE-RELATED"/>
    <property type="match status" value="1"/>
</dbReference>
<dbReference type="PANTHER" id="PTHR35610:SF8">
    <property type="entry name" value="3-ISOPROPYLMALATE DEHYDRATASE"/>
    <property type="match status" value="1"/>
</dbReference>
<proteinExistence type="predicted"/>
<dbReference type="InterPro" id="IPR019151">
    <property type="entry name" value="Proteasome_assmbl_chaperone_2"/>
</dbReference>
<gene>
    <name evidence="1" type="ORF">ALOHA_HF4000001N02ctg1g22</name>
</gene>
<reference evidence="1" key="1">
    <citation type="journal article" date="2008" name="ISME J.">
        <title>Genomic patterns of recombination, clonal divergence and environment in marine microbial populations.</title>
        <authorList>
            <person name="Konstantinidis K.T."/>
            <person name="Delong E.F."/>
        </authorList>
    </citation>
    <scope>NUCLEOTIDE SEQUENCE</scope>
</reference>
<dbReference type="InterPro" id="IPR038389">
    <property type="entry name" value="PSMG2_sf"/>
</dbReference>
<evidence type="ECO:0008006" key="2">
    <source>
        <dbReference type="Google" id="ProtNLM"/>
    </source>
</evidence>